<evidence type="ECO:0000256" key="6">
    <source>
        <dbReference type="ARBA" id="ARBA00022679"/>
    </source>
</evidence>
<dbReference type="RefSeq" id="WP_096601072.1">
    <property type="nucleotide sequence ID" value="NZ_OBEN01000002.1"/>
</dbReference>
<feature type="transmembrane region" description="Helical" evidence="12">
    <location>
        <begin position="12"/>
        <end position="33"/>
    </location>
</feature>
<reference evidence="15" key="1">
    <citation type="submission" date="2017-09" db="EMBL/GenBank/DDBJ databases">
        <authorList>
            <person name="Varghese N."/>
            <person name="Submissions S."/>
        </authorList>
    </citation>
    <scope>NUCLEOTIDE SEQUENCE [LARGE SCALE GENOMIC DNA]</scope>
    <source>
        <strain evidence="15">DSM 2913</strain>
    </source>
</reference>
<gene>
    <name evidence="14" type="ORF">SAMN06265353_0656</name>
</gene>
<dbReference type="PANTHER" id="PTHR45528">
    <property type="entry name" value="SENSOR HISTIDINE KINASE CPXA"/>
    <property type="match status" value="1"/>
</dbReference>
<sequence>MKLPLPKSIRWKVGLPILVIGIASGLAVGFYSYQNSVDQAKDTTKEKIKTAMTFTKASREYVRSILRPKIDEILASGCSKEDFILEAQSSSFFTASIFKKVSEEMPNFALRQVAFNPLNPKDEPNELEAKIIVFMRNTGNKEYSDITNYKGERYFVYASAVVPDASCLRCHGQVQNMPKVIQTLYKPQHDLNWEVGKVQGAVMVFVPFESTILKAQLTGLYRGLFIFGLFLALTLFILFSLDRLVFKPVEKLERKAEEIAKGNVDEPVDIKSDDEIGKLAEAFERMRVSIKKVMDLLK</sequence>
<evidence type="ECO:0000256" key="8">
    <source>
        <dbReference type="ARBA" id="ARBA00022777"/>
    </source>
</evidence>
<dbReference type="GO" id="GO:0000155">
    <property type="term" value="F:phosphorelay sensor kinase activity"/>
    <property type="evidence" value="ECO:0007669"/>
    <property type="project" value="TreeGrafter"/>
</dbReference>
<proteinExistence type="predicted"/>
<dbReference type="SMART" id="SM00304">
    <property type="entry name" value="HAMP"/>
    <property type="match status" value="1"/>
</dbReference>
<evidence type="ECO:0000259" key="13">
    <source>
        <dbReference type="PROSITE" id="PS50885"/>
    </source>
</evidence>
<keyword evidence="10" id="KW-0902">Two-component regulatory system</keyword>
<evidence type="ECO:0000256" key="1">
    <source>
        <dbReference type="ARBA" id="ARBA00000085"/>
    </source>
</evidence>
<evidence type="ECO:0000256" key="12">
    <source>
        <dbReference type="SAM" id="Phobius"/>
    </source>
</evidence>
<keyword evidence="9" id="KW-0067">ATP-binding</keyword>
<evidence type="ECO:0000256" key="11">
    <source>
        <dbReference type="ARBA" id="ARBA00023136"/>
    </source>
</evidence>
<evidence type="ECO:0000256" key="4">
    <source>
        <dbReference type="ARBA" id="ARBA00022475"/>
    </source>
</evidence>
<evidence type="ECO:0000256" key="7">
    <source>
        <dbReference type="ARBA" id="ARBA00022741"/>
    </source>
</evidence>
<dbReference type="AlphaFoldDB" id="A0A285NUN3"/>
<dbReference type="CDD" id="cd06225">
    <property type="entry name" value="HAMP"/>
    <property type="match status" value="1"/>
</dbReference>
<evidence type="ECO:0000256" key="5">
    <source>
        <dbReference type="ARBA" id="ARBA00022553"/>
    </source>
</evidence>
<keyword evidence="11 12" id="KW-0472">Membrane</keyword>
<dbReference type="PROSITE" id="PS50885">
    <property type="entry name" value="HAMP"/>
    <property type="match status" value="1"/>
</dbReference>
<dbReference type="EMBL" id="OBEN01000002">
    <property type="protein sequence ID" value="SNZ13202.1"/>
    <property type="molecule type" value="Genomic_DNA"/>
</dbReference>
<dbReference type="InterPro" id="IPR021796">
    <property type="entry name" value="Tll0287-like_dom"/>
</dbReference>
<keyword evidence="5" id="KW-0597">Phosphoprotein</keyword>
<dbReference type="InterPro" id="IPR050398">
    <property type="entry name" value="HssS/ArlS-like"/>
</dbReference>
<evidence type="ECO:0000313" key="14">
    <source>
        <dbReference type="EMBL" id="SNZ13202.1"/>
    </source>
</evidence>
<organism evidence="14 15">
    <name type="scientific">Hydrogenobacter hydrogenophilus</name>
    <dbReference type="NCBI Taxonomy" id="35835"/>
    <lineage>
        <taxon>Bacteria</taxon>
        <taxon>Pseudomonadati</taxon>
        <taxon>Aquificota</taxon>
        <taxon>Aquificia</taxon>
        <taxon>Aquificales</taxon>
        <taxon>Aquificaceae</taxon>
        <taxon>Hydrogenobacter</taxon>
    </lineage>
</organism>
<comment type="subcellular location">
    <subcellularLocation>
        <location evidence="2">Cell membrane</location>
        <topology evidence="2">Multi-pass membrane protein</topology>
    </subcellularLocation>
</comment>
<name>A0A285NUN3_9AQUI</name>
<dbReference type="GO" id="GO:0005524">
    <property type="term" value="F:ATP binding"/>
    <property type="evidence" value="ECO:0007669"/>
    <property type="project" value="UniProtKB-KW"/>
</dbReference>
<dbReference type="OrthoDB" id="14689at2"/>
<evidence type="ECO:0000313" key="15">
    <source>
        <dbReference type="Proteomes" id="UP000218627"/>
    </source>
</evidence>
<feature type="transmembrane region" description="Helical" evidence="12">
    <location>
        <begin position="220"/>
        <end position="241"/>
    </location>
</feature>
<keyword evidence="12" id="KW-1133">Transmembrane helix</keyword>
<dbReference type="PANTHER" id="PTHR45528:SF1">
    <property type="entry name" value="SENSOR HISTIDINE KINASE CPXA"/>
    <property type="match status" value="1"/>
</dbReference>
<evidence type="ECO:0000256" key="2">
    <source>
        <dbReference type="ARBA" id="ARBA00004651"/>
    </source>
</evidence>
<protein>
    <recommendedName>
        <fullName evidence="3">histidine kinase</fullName>
        <ecNumber evidence="3">2.7.13.3</ecNumber>
    </recommendedName>
</protein>
<dbReference type="Pfam" id="PF00672">
    <property type="entry name" value="HAMP"/>
    <property type="match status" value="1"/>
</dbReference>
<dbReference type="InterPro" id="IPR003660">
    <property type="entry name" value="HAMP_dom"/>
</dbReference>
<comment type="catalytic activity">
    <reaction evidence="1">
        <text>ATP + protein L-histidine = ADP + protein N-phospho-L-histidine.</text>
        <dbReference type="EC" id="2.7.13.3"/>
    </reaction>
</comment>
<dbReference type="Pfam" id="PF11845">
    <property type="entry name" value="Tll0287-like"/>
    <property type="match status" value="1"/>
</dbReference>
<dbReference type="Gene3D" id="6.10.340.10">
    <property type="match status" value="1"/>
</dbReference>
<evidence type="ECO:0000256" key="3">
    <source>
        <dbReference type="ARBA" id="ARBA00012438"/>
    </source>
</evidence>
<dbReference type="EC" id="2.7.13.3" evidence="3"/>
<dbReference type="SUPFAM" id="SSF158472">
    <property type="entry name" value="HAMP domain-like"/>
    <property type="match status" value="1"/>
</dbReference>
<keyword evidence="8" id="KW-0418">Kinase</keyword>
<feature type="domain" description="HAMP" evidence="13">
    <location>
        <begin position="243"/>
        <end position="295"/>
    </location>
</feature>
<keyword evidence="6" id="KW-0808">Transferase</keyword>
<accession>A0A285NUN3</accession>
<keyword evidence="4" id="KW-1003">Cell membrane</keyword>
<keyword evidence="15" id="KW-1185">Reference proteome</keyword>
<keyword evidence="7" id="KW-0547">Nucleotide-binding</keyword>
<evidence type="ECO:0000256" key="10">
    <source>
        <dbReference type="ARBA" id="ARBA00023012"/>
    </source>
</evidence>
<dbReference type="Proteomes" id="UP000218627">
    <property type="component" value="Unassembled WGS sequence"/>
</dbReference>
<dbReference type="GO" id="GO:0005886">
    <property type="term" value="C:plasma membrane"/>
    <property type="evidence" value="ECO:0007669"/>
    <property type="project" value="UniProtKB-SubCell"/>
</dbReference>
<evidence type="ECO:0000256" key="9">
    <source>
        <dbReference type="ARBA" id="ARBA00022840"/>
    </source>
</evidence>
<keyword evidence="12" id="KW-0812">Transmembrane</keyword>